<geneLocation type="mitochondrion" evidence="2"/>
<name>A0A101LZC1_PICGL</name>
<protein>
    <submittedName>
        <fullName evidence="2">Uncharacterized protein</fullName>
    </submittedName>
</protein>
<gene>
    <name evidence="2" type="ORF">ABT39_MTgene5111</name>
</gene>
<evidence type="ECO:0000256" key="1">
    <source>
        <dbReference type="SAM" id="MobiDB-lite"/>
    </source>
</evidence>
<accession>A0A101LZC1</accession>
<comment type="caution">
    <text evidence="2">The sequence shown here is derived from an EMBL/GenBank/DDBJ whole genome shotgun (WGS) entry which is preliminary data.</text>
</comment>
<evidence type="ECO:0000313" key="2">
    <source>
        <dbReference type="EMBL" id="KUM48115.1"/>
    </source>
</evidence>
<dbReference type="AlphaFoldDB" id="A0A101LZC1"/>
<sequence>MTQYDNSVRSPSSTLGETTSGANTELGVLSRVSLFRYGYERCRTHPPVSHLHNSTLFLEKRTSQIHIPI</sequence>
<proteinExistence type="predicted"/>
<keyword evidence="2" id="KW-0496">Mitochondrion</keyword>
<dbReference type="EMBL" id="LKAM01000006">
    <property type="protein sequence ID" value="KUM48115.1"/>
    <property type="molecule type" value="Genomic_DNA"/>
</dbReference>
<feature type="region of interest" description="Disordered" evidence="1">
    <location>
        <begin position="1"/>
        <end position="22"/>
    </location>
</feature>
<organism evidence="2">
    <name type="scientific">Picea glauca</name>
    <name type="common">White spruce</name>
    <name type="synonym">Pinus glauca</name>
    <dbReference type="NCBI Taxonomy" id="3330"/>
    <lineage>
        <taxon>Eukaryota</taxon>
        <taxon>Viridiplantae</taxon>
        <taxon>Streptophyta</taxon>
        <taxon>Embryophyta</taxon>
        <taxon>Tracheophyta</taxon>
        <taxon>Spermatophyta</taxon>
        <taxon>Pinopsida</taxon>
        <taxon>Pinidae</taxon>
        <taxon>Conifers I</taxon>
        <taxon>Pinales</taxon>
        <taxon>Pinaceae</taxon>
        <taxon>Picea</taxon>
    </lineage>
</organism>
<reference evidence="2" key="1">
    <citation type="journal article" date="2015" name="Genome Biol. Evol.">
        <title>Organellar Genomes of White Spruce (Picea glauca): Assembly and Annotation.</title>
        <authorList>
            <person name="Jackman S.D."/>
            <person name="Warren R.L."/>
            <person name="Gibb E.A."/>
            <person name="Vandervalk B.P."/>
            <person name="Mohamadi H."/>
            <person name="Chu J."/>
            <person name="Raymond A."/>
            <person name="Pleasance S."/>
            <person name="Coope R."/>
            <person name="Wildung M.R."/>
            <person name="Ritland C.E."/>
            <person name="Bousquet J."/>
            <person name="Jones S.J."/>
            <person name="Bohlmann J."/>
            <person name="Birol I."/>
        </authorList>
    </citation>
    <scope>NUCLEOTIDE SEQUENCE [LARGE SCALE GENOMIC DNA]</scope>
    <source>
        <tissue evidence="2">Flushing bud</tissue>
    </source>
</reference>